<protein>
    <submittedName>
        <fullName evidence="5">Carbohydrate kinase</fullName>
    </submittedName>
</protein>
<keyword evidence="2" id="KW-0808">Transferase</keyword>
<comment type="caution">
    <text evidence="5">The sequence shown here is derived from an EMBL/GenBank/DDBJ whole genome shotgun (WGS) entry which is preliminary data.</text>
</comment>
<dbReference type="GO" id="GO:0016301">
    <property type="term" value="F:kinase activity"/>
    <property type="evidence" value="ECO:0007669"/>
    <property type="project" value="UniProtKB-KW"/>
</dbReference>
<accession>A0ABX2B250</accession>
<dbReference type="PANTHER" id="PTHR43085:SF57">
    <property type="entry name" value="CARBOHYDRATE KINASE PFKB DOMAIN-CONTAINING PROTEIN"/>
    <property type="match status" value="1"/>
</dbReference>
<dbReference type="InterPro" id="IPR002173">
    <property type="entry name" value="Carboh/pur_kinase_PfkB_CS"/>
</dbReference>
<evidence type="ECO:0000256" key="3">
    <source>
        <dbReference type="ARBA" id="ARBA00022777"/>
    </source>
</evidence>
<dbReference type="InterPro" id="IPR050306">
    <property type="entry name" value="PfkB_Carbo_kinase"/>
</dbReference>
<comment type="similarity">
    <text evidence="1">Belongs to the carbohydrate kinase PfkB family.</text>
</comment>
<dbReference type="PROSITE" id="PS00584">
    <property type="entry name" value="PFKB_KINASES_2"/>
    <property type="match status" value="1"/>
</dbReference>
<dbReference type="CDD" id="cd01167">
    <property type="entry name" value="bac_FRK"/>
    <property type="match status" value="1"/>
</dbReference>
<dbReference type="SUPFAM" id="SSF53613">
    <property type="entry name" value="Ribokinase-like"/>
    <property type="match status" value="1"/>
</dbReference>
<proteinExistence type="inferred from homology"/>
<feature type="domain" description="Carbohydrate kinase PfkB" evidence="4">
    <location>
        <begin position="20"/>
        <end position="286"/>
    </location>
</feature>
<evidence type="ECO:0000313" key="6">
    <source>
        <dbReference type="Proteomes" id="UP000820977"/>
    </source>
</evidence>
<dbReference type="InterPro" id="IPR011611">
    <property type="entry name" value="PfkB_dom"/>
</dbReference>
<evidence type="ECO:0000259" key="4">
    <source>
        <dbReference type="Pfam" id="PF00294"/>
    </source>
</evidence>
<evidence type="ECO:0000313" key="5">
    <source>
        <dbReference type="EMBL" id="NPE25589.1"/>
    </source>
</evidence>
<gene>
    <name evidence="5" type="ORF">HPS54_08700</name>
</gene>
<dbReference type="Proteomes" id="UP000820977">
    <property type="component" value="Unassembled WGS sequence"/>
</dbReference>
<dbReference type="EMBL" id="JABKKJ010000014">
    <property type="protein sequence ID" value="NPE25589.1"/>
    <property type="molecule type" value="Genomic_DNA"/>
</dbReference>
<dbReference type="RefSeq" id="WP_172345055.1">
    <property type="nucleotide sequence ID" value="NZ_CASYYZ010000076.1"/>
</dbReference>
<sequence length="292" mass="31964">MKDIIVGMGEALWDVLPEGKKIGGAPANFAYHISQFGLSSCVVSAVGDDLLGNEIIANFTSKGLNSLIEKVPYPTGTVQVEIDQAGVPQYEIKENVAWDNIPYTEQLEDIAKKTKAVCFGSLAQRNVVSRETINRFLDVMPKDNDPLIVFDINLRQGFYNKEILCNSMKRCNILKINDEELVLISRMFGYPGIDLQDKCWILLGKYNLKMLILTCGINGSYVFTPGNVSFLPTPQVEVADTVGAGDSFTAAFIASIIKGKSIMEAHSCAVQTSAFVCTKKGAMPILPPQIIE</sequence>
<name>A0ABX2B250_9BACT</name>
<organism evidence="5 6">
    <name type="scientific">Xylanibacter caecicola</name>
    <dbReference type="NCBI Taxonomy" id="2736294"/>
    <lineage>
        <taxon>Bacteria</taxon>
        <taxon>Pseudomonadati</taxon>
        <taxon>Bacteroidota</taxon>
        <taxon>Bacteroidia</taxon>
        <taxon>Bacteroidales</taxon>
        <taxon>Prevotellaceae</taxon>
        <taxon>Xylanibacter</taxon>
    </lineage>
</organism>
<evidence type="ECO:0000256" key="2">
    <source>
        <dbReference type="ARBA" id="ARBA00022679"/>
    </source>
</evidence>
<dbReference type="InterPro" id="IPR029056">
    <property type="entry name" value="Ribokinase-like"/>
</dbReference>
<evidence type="ECO:0000256" key="1">
    <source>
        <dbReference type="ARBA" id="ARBA00010688"/>
    </source>
</evidence>
<keyword evidence="3 5" id="KW-0418">Kinase</keyword>
<dbReference type="Pfam" id="PF00294">
    <property type="entry name" value="PfkB"/>
    <property type="match status" value="1"/>
</dbReference>
<dbReference type="PANTHER" id="PTHR43085">
    <property type="entry name" value="HEXOKINASE FAMILY MEMBER"/>
    <property type="match status" value="1"/>
</dbReference>
<keyword evidence="6" id="KW-1185">Reference proteome</keyword>
<reference evidence="5 6" key="1">
    <citation type="submission" date="2020-05" db="EMBL/GenBank/DDBJ databases">
        <title>Distinct polysaccharide utilization as determinants for interspecies competition between intestinal Prevotella spp.</title>
        <authorList>
            <person name="Galvez E.J.C."/>
            <person name="Iljazovic A."/>
            <person name="Strowig T."/>
        </authorList>
    </citation>
    <scope>NUCLEOTIDE SEQUENCE [LARGE SCALE GENOMIC DNA]</scope>
    <source>
        <strain evidence="5 6">PCHR</strain>
    </source>
</reference>
<dbReference type="Gene3D" id="3.40.1190.20">
    <property type="match status" value="1"/>
</dbReference>
<dbReference type="PROSITE" id="PS00583">
    <property type="entry name" value="PFKB_KINASES_1"/>
    <property type="match status" value="1"/>
</dbReference>